<proteinExistence type="predicted"/>
<sequence>MAPGDEGCHEFTPLTEATGTDTSGDSVVNKEDGEMTPEDNTPLMAETSVDPIASEGHQDETKMATGDKVCLKKQGSREVDITDQEFIWNYLGQLITEPALEVNNMSGFRDIKDVISIQDGGVVVIDLNGLHRFTVEYHYRFIDLYSALGDSCYICVADFTDGKLLFGLKWGKLVSFDIANKQINNFGSVTPAKDKIVRLNGIAVNSGFVFASDHSGKTISVFDHEGVYLKRLDATSIQPGSLALHVREGAQSVFVTSGLVVKKYHISGDKKQTKMKQTHHFDIDKETLEFKRFKPGHISVQEDKLLVVNHLKDPGLLQLLQLNVYNGAFMHSIIAKAPGIRGVKFISGDRIVLYSRDSVHVLKKGDAKQ</sequence>
<evidence type="ECO:0000313" key="2">
    <source>
        <dbReference type="EnsemblMetazoa" id="XP_038055924.1"/>
    </source>
</evidence>
<dbReference type="EnsemblMetazoa" id="XM_038199996.1">
    <property type="protein sequence ID" value="XP_038055924.1"/>
    <property type="gene ID" value="LOC119727884"/>
</dbReference>
<feature type="compositionally biased region" description="Polar residues" evidence="1">
    <location>
        <begin position="15"/>
        <end position="26"/>
    </location>
</feature>
<organism evidence="2 3">
    <name type="scientific">Patiria miniata</name>
    <name type="common">Bat star</name>
    <name type="synonym">Asterina miniata</name>
    <dbReference type="NCBI Taxonomy" id="46514"/>
    <lineage>
        <taxon>Eukaryota</taxon>
        <taxon>Metazoa</taxon>
        <taxon>Echinodermata</taxon>
        <taxon>Eleutherozoa</taxon>
        <taxon>Asterozoa</taxon>
        <taxon>Asteroidea</taxon>
        <taxon>Valvatacea</taxon>
        <taxon>Valvatida</taxon>
        <taxon>Asterinidae</taxon>
        <taxon>Patiria</taxon>
    </lineage>
</organism>
<dbReference type="AlphaFoldDB" id="A0A913ZWN4"/>
<protein>
    <submittedName>
        <fullName evidence="2">Uncharacterized protein</fullName>
    </submittedName>
</protein>
<dbReference type="Proteomes" id="UP000887568">
    <property type="component" value="Unplaced"/>
</dbReference>
<evidence type="ECO:0000256" key="1">
    <source>
        <dbReference type="SAM" id="MobiDB-lite"/>
    </source>
</evidence>
<reference evidence="2" key="1">
    <citation type="submission" date="2022-11" db="UniProtKB">
        <authorList>
            <consortium name="EnsemblMetazoa"/>
        </authorList>
    </citation>
    <scope>IDENTIFICATION</scope>
</reference>
<accession>A0A913ZWN4</accession>
<name>A0A913ZWN4_PATMI</name>
<keyword evidence="3" id="KW-1185">Reference proteome</keyword>
<dbReference type="SUPFAM" id="SSF63825">
    <property type="entry name" value="YWTD domain"/>
    <property type="match status" value="1"/>
</dbReference>
<feature type="region of interest" description="Disordered" evidence="1">
    <location>
        <begin position="1"/>
        <end position="44"/>
    </location>
</feature>
<evidence type="ECO:0000313" key="3">
    <source>
        <dbReference type="Proteomes" id="UP000887568"/>
    </source>
</evidence>
<dbReference type="InterPro" id="IPR011042">
    <property type="entry name" value="6-blade_b-propeller_TolB-like"/>
</dbReference>
<dbReference type="RefSeq" id="XP_038055924.1">
    <property type="nucleotide sequence ID" value="XM_038199996.1"/>
</dbReference>
<dbReference type="Gene3D" id="2.120.10.30">
    <property type="entry name" value="TolB, C-terminal domain"/>
    <property type="match status" value="1"/>
</dbReference>
<dbReference type="GeneID" id="119727884"/>